<name>A0ABY6JXN5_9ARAC</name>
<reference evidence="4 5" key="1">
    <citation type="submission" date="2022-01" db="EMBL/GenBank/DDBJ databases">
        <title>A chromosomal length assembly of Cordylochernes scorpioides.</title>
        <authorList>
            <person name="Zeh D."/>
            <person name="Zeh J."/>
        </authorList>
    </citation>
    <scope>NUCLEOTIDE SEQUENCE [LARGE SCALE GENOMIC DNA]</scope>
    <source>
        <strain evidence="4">IN4F17</strain>
        <tissue evidence="4">Whole Body</tissue>
    </source>
</reference>
<evidence type="ECO:0000256" key="1">
    <source>
        <dbReference type="SAM" id="MobiDB-lite"/>
    </source>
</evidence>
<dbReference type="SUPFAM" id="SSF56672">
    <property type="entry name" value="DNA/RNA polymerases"/>
    <property type="match status" value="1"/>
</dbReference>
<keyword evidence="2" id="KW-0812">Transmembrane</keyword>
<feature type="region of interest" description="Disordered" evidence="1">
    <location>
        <begin position="817"/>
        <end position="877"/>
    </location>
</feature>
<dbReference type="InterPro" id="IPR000477">
    <property type="entry name" value="RT_dom"/>
</dbReference>
<evidence type="ECO:0000313" key="5">
    <source>
        <dbReference type="Proteomes" id="UP001235939"/>
    </source>
</evidence>
<organism evidence="4 5">
    <name type="scientific">Cordylochernes scorpioides</name>
    <dbReference type="NCBI Taxonomy" id="51811"/>
    <lineage>
        <taxon>Eukaryota</taxon>
        <taxon>Metazoa</taxon>
        <taxon>Ecdysozoa</taxon>
        <taxon>Arthropoda</taxon>
        <taxon>Chelicerata</taxon>
        <taxon>Arachnida</taxon>
        <taxon>Pseudoscorpiones</taxon>
        <taxon>Cheliferoidea</taxon>
        <taxon>Chernetidae</taxon>
        <taxon>Cordylochernes</taxon>
    </lineage>
</organism>
<dbReference type="Proteomes" id="UP001235939">
    <property type="component" value="Chromosome 01"/>
</dbReference>
<dbReference type="PANTHER" id="PTHR47331">
    <property type="entry name" value="PHD-TYPE DOMAIN-CONTAINING PROTEIN"/>
    <property type="match status" value="1"/>
</dbReference>
<keyword evidence="5" id="KW-1185">Reference proteome</keyword>
<dbReference type="Pfam" id="PF05380">
    <property type="entry name" value="Peptidase_A17"/>
    <property type="match status" value="1"/>
</dbReference>
<gene>
    <name evidence="4" type="ORF">LAZ67_1004219</name>
</gene>
<dbReference type="PROSITE" id="PS00141">
    <property type="entry name" value="ASP_PROTEASE"/>
    <property type="match status" value="1"/>
</dbReference>
<evidence type="ECO:0000259" key="3">
    <source>
        <dbReference type="PROSITE" id="PS50878"/>
    </source>
</evidence>
<evidence type="ECO:0000313" key="4">
    <source>
        <dbReference type="EMBL" id="UYV61278.1"/>
    </source>
</evidence>
<evidence type="ECO:0000256" key="2">
    <source>
        <dbReference type="SAM" id="Phobius"/>
    </source>
</evidence>
<keyword evidence="2" id="KW-1133">Transmembrane helix</keyword>
<sequence>MVQAMIIMAMIIMAMIIMAMIIMSNPTSGLWKCSSANPDSTLQGSRGHPRSDHVLPRIFTLASINVRVLAARERSIELCHFLRQHGVDVAFVQETNASSMGDCARSLPRNERHQQLKINAVAAVQDDAWVLGDLNINEECTNDTVFSSVKALSELKDQTAHVDIATFFGAVNIPTRVASYGSRVDASRLDRGPSRFPDRIAKYTGGYYISPAGRVSFTSPTLRGRHATLGAHCRTSGTIIETTSSAIIDMIEEDLWSSWSSIKAELLAEAVPAGQAASTEADYPSLPNLGRALRVCRPARTNIRDEEGNIIEGTELQYRVYSTLQLRFASQSCESNAATEFIRGTTTPLILEEDDPLLRPAIFATEIDTAIRRSEGPPDEMTCPASSTWLSRTSSSTLSSAFTWLPNSAGLCLHRRGTAPSAWSPNITAALGSTATGLSRSPRRTTGFWATSSSGVCSPILLFWYLSARHTPFPVGPLLGTRRACATRSTLAVISTDLESAFDTLDRGFLVSPMVSLRLPQVFIGWFLLLYAGADATVRAGGLHTKPFQLLNGVRQGCAISAAMFSLATSPLLRRLEQALGPGNVLAYADDIVLLIHSEDQFSVADSDNFRIASGIKGNSPRAKVYGGPPTPAASLSVVHHIHGYLPTDRTTHKIQARLARFIWGPERTAWFPGSVLARPVSLGGFGLIDIETQLRLSCFKGVQTALRGSRNAYSWLAVADIFTLDHSVLTPHQLLNLPIIGGCRLLAPTRWVNACIGDFAGPAPPLTRPTRCALADAASLISFCRRLNDENLCGTYRVNTIAEVVVLLGVSEQPAAEEGQGEGWRGDGEAVGAPGEKRASTRLKREPRKYQAQRQTPNRGGSSKSPTVQDETLANLSTSPDVLLPTLRVTLKGNRTEKTARAIIDTGSQRSYILHSTAMEMEYEQSRREFFRHSLFGGSSTDVVEHEVYTIHLSDINNSYRCEFEALGQPLICGSIPPVCPRSFLEGSEELDVSDLMRDRIEVLIGADIAGRLLTDDQRRISSGLVAIRTKLGWTVMGKIPPTEVRDDTSSLCLTTLLSLDLENLWKLDAIGVSDAEVEKKTQSLQAEMEEHFAHTTTRDIEGRYEVALPWVQDKERIPSNKDLAENQLSSVRRKLEEVGDMNEYGQIFEEWMKQGIIDFQNVEETEKFGKQSTELLSTACFNLRDWDSYVEKTTLHIFCDASQFAYATCIFLRIEKEDRVDIQLIQARTRVAPLKKLTIPRLELLACLIGARLTANVIQDLEFEEIPRFYWTDSTNALCWIQREDNWAAFVMNRVKEIHNLSPPESWRHIPGRLNPADLPSRGCSAESLKETRWWEGPAWLKVSQEEWPKSTIIPDLEIVYSERRKTILNTFYGRPIKRPNRLDLLNFSFPCLSRRDANSKVGEMLEKKTSEAANGRPAEAATGMQRQK</sequence>
<dbReference type="InterPro" id="IPR008042">
    <property type="entry name" value="Retrotrans_Pao"/>
</dbReference>
<dbReference type="InterPro" id="IPR001969">
    <property type="entry name" value="Aspartic_peptidase_AS"/>
</dbReference>
<dbReference type="EMBL" id="CP092863">
    <property type="protein sequence ID" value="UYV61278.1"/>
    <property type="molecule type" value="Genomic_DNA"/>
</dbReference>
<feature type="domain" description="Reverse transcriptase" evidence="3">
    <location>
        <begin position="331"/>
        <end position="677"/>
    </location>
</feature>
<feature type="compositionally biased region" description="Polar residues" evidence="1">
    <location>
        <begin position="853"/>
        <end position="877"/>
    </location>
</feature>
<keyword evidence="2" id="KW-0472">Membrane</keyword>
<proteinExistence type="predicted"/>
<feature type="transmembrane region" description="Helical" evidence="2">
    <location>
        <begin position="6"/>
        <end position="23"/>
    </location>
</feature>
<accession>A0ABY6JXN5</accession>
<dbReference type="Pfam" id="PF00078">
    <property type="entry name" value="RVT_1"/>
    <property type="match status" value="1"/>
</dbReference>
<dbReference type="PROSITE" id="PS50878">
    <property type="entry name" value="RT_POL"/>
    <property type="match status" value="1"/>
</dbReference>
<dbReference type="PANTHER" id="PTHR47331:SF1">
    <property type="entry name" value="GAG-LIKE PROTEIN"/>
    <property type="match status" value="1"/>
</dbReference>
<dbReference type="InterPro" id="IPR043502">
    <property type="entry name" value="DNA/RNA_pol_sf"/>
</dbReference>
<feature type="region of interest" description="Disordered" evidence="1">
    <location>
        <begin position="1405"/>
        <end position="1431"/>
    </location>
</feature>
<protein>
    <recommendedName>
        <fullName evidence="3">Reverse transcriptase domain-containing protein</fullName>
    </recommendedName>
</protein>